<gene>
    <name evidence="1" type="ORF">ACFQ2I_16325</name>
</gene>
<proteinExistence type="predicted"/>
<dbReference type="InterPro" id="IPR011330">
    <property type="entry name" value="Glyco_hydro/deAcase_b/a-brl"/>
</dbReference>
<organism evidence="1 2">
    <name type="scientific">Paenibacillus chungangensis</name>
    <dbReference type="NCBI Taxonomy" id="696535"/>
    <lineage>
        <taxon>Bacteria</taxon>
        <taxon>Bacillati</taxon>
        <taxon>Bacillota</taxon>
        <taxon>Bacilli</taxon>
        <taxon>Bacillales</taxon>
        <taxon>Paenibacillaceae</taxon>
        <taxon>Paenibacillus</taxon>
    </lineage>
</organism>
<evidence type="ECO:0008006" key="3">
    <source>
        <dbReference type="Google" id="ProtNLM"/>
    </source>
</evidence>
<protein>
    <recommendedName>
        <fullName evidence="3">NodB homology domain-containing protein</fullName>
    </recommendedName>
</protein>
<dbReference type="RefSeq" id="WP_377565966.1">
    <property type="nucleotide sequence ID" value="NZ_JBHTJZ010000024.1"/>
</dbReference>
<keyword evidence="2" id="KW-1185">Reference proteome</keyword>
<dbReference type="SUPFAM" id="SSF88713">
    <property type="entry name" value="Glycoside hydrolase/deacetylase"/>
    <property type="match status" value="1"/>
</dbReference>
<dbReference type="Gene3D" id="3.20.20.370">
    <property type="entry name" value="Glycoside hydrolase/deacetylase"/>
    <property type="match status" value="1"/>
</dbReference>
<accession>A0ABW3HTS0</accession>
<reference evidence="2" key="1">
    <citation type="journal article" date="2019" name="Int. J. Syst. Evol. Microbiol.">
        <title>The Global Catalogue of Microorganisms (GCM) 10K type strain sequencing project: providing services to taxonomists for standard genome sequencing and annotation.</title>
        <authorList>
            <consortium name="The Broad Institute Genomics Platform"/>
            <consortium name="The Broad Institute Genome Sequencing Center for Infectious Disease"/>
            <person name="Wu L."/>
            <person name="Ma J."/>
        </authorList>
    </citation>
    <scope>NUCLEOTIDE SEQUENCE [LARGE SCALE GENOMIC DNA]</scope>
    <source>
        <strain evidence="2">CCUG 59129</strain>
    </source>
</reference>
<sequence length="572" mass="64514">MRMARVGILLDQAAKMRRHRYGFNVFEAFAGEVLSHAGIPFQWIDHVSDVTERQLDVLIVACMDEHEDNAETIWSFAEQGGAVISYAGLKCLTSRLGCRAERDITVGYASASLQEEERSLLRFLKARPWLQQDGEQNNAVVQASGSLRKDEPAGREAGAALLQFSIGKGRIDRWAVNIPYTLVHFQQGTEPVLDDGIPATDGSGAVDEGILKADDRIALDWEYDRTTTETSAPYFKEPYADLWKEVMIEHLLKLVLEQGLTLPFISYWPDGISSVATISHDSDLNIDESAEATLDTLRDCGIQSTWCMIEPGYSPYIYDKVKQAGHELAFHYNALEANDGKWDEAEFDRQFAWLKQAIGADRVTSNKNHYTIFQGWSELFDWCEHHGIEVDQTRGPSKRGNIGFLFGTCHPYFPIAWFDQGNRSYNVLEISFLTQDLDHHLLADSSVVEPFLEQVMRVEGVAHFLFHQVHILNQEPVNKAIRKVVAEARERGFTFWTSQQINDWERARRKVCITGIDANAEARVKHGTELKDAVVWIPVQEGAANREIVNRFGVPCVKQVLGAPRTTIPSLS</sequence>
<evidence type="ECO:0000313" key="1">
    <source>
        <dbReference type="EMBL" id="MFD0960958.1"/>
    </source>
</evidence>
<name>A0ABW3HTS0_9BACL</name>
<dbReference type="EMBL" id="JBHTJZ010000024">
    <property type="protein sequence ID" value="MFD0960958.1"/>
    <property type="molecule type" value="Genomic_DNA"/>
</dbReference>
<evidence type="ECO:0000313" key="2">
    <source>
        <dbReference type="Proteomes" id="UP001596989"/>
    </source>
</evidence>
<dbReference type="Proteomes" id="UP001596989">
    <property type="component" value="Unassembled WGS sequence"/>
</dbReference>
<comment type="caution">
    <text evidence="1">The sequence shown here is derived from an EMBL/GenBank/DDBJ whole genome shotgun (WGS) entry which is preliminary data.</text>
</comment>